<dbReference type="Proteomes" id="UP000291301">
    <property type="component" value="Unassembled WGS sequence"/>
</dbReference>
<dbReference type="OrthoDB" id="9815847at2"/>
<protein>
    <submittedName>
        <fullName evidence="8">C-type cytochrome biogenesis protein CcmI</fullName>
    </submittedName>
</protein>
<feature type="transmembrane region" description="Helical" evidence="5">
    <location>
        <begin position="94"/>
        <end position="114"/>
    </location>
</feature>
<dbReference type="GO" id="GO:0030313">
    <property type="term" value="C:cell envelope"/>
    <property type="evidence" value="ECO:0007669"/>
    <property type="project" value="UniProtKB-SubCell"/>
</dbReference>
<dbReference type="RefSeq" id="WP_131567855.1">
    <property type="nucleotide sequence ID" value="NZ_JAINFK010000002.1"/>
</dbReference>
<reference evidence="8 9" key="1">
    <citation type="journal article" date="2015" name="Antonie Van Leeuwenhoek">
        <title>Oricola cellulosilytica gen. nov., sp. nov., a cellulose-degrading bacterium of the family Phyllobacteriaceae isolated from surface seashore water, and emended descriptions of Mesorhizobium loti and Phyllobacterium myrsinacearum.</title>
        <authorList>
            <person name="Hameed A."/>
            <person name="Shahina M."/>
            <person name="Lai W.A."/>
            <person name="Lin S.Y."/>
            <person name="Young L.S."/>
            <person name="Liu Y.C."/>
            <person name="Hsu Y.H."/>
            <person name="Young C.C."/>
        </authorList>
    </citation>
    <scope>NUCLEOTIDE SEQUENCE [LARGE SCALE GENOMIC DNA]</scope>
    <source>
        <strain evidence="8 9">KCTC 52183</strain>
    </source>
</reference>
<dbReference type="PANTHER" id="PTHR47870">
    <property type="entry name" value="CYTOCHROME C-TYPE BIOGENESIS PROTEIN CCMH"/>
    <property type="match status" value="1"/>
</dbReference>
<dbReference type="Pfam" id="PF23914">
    <property type="entry name" value="TPR_CcmH_CycH"/>
    <property type="match status" value="1"/>
</dbReference>
<keyword evidence="2" id="KW-0677">Repeat</keyword>
<evidence type="ECO:0000256" key="2">
    <source>
        <dbReference type="ARBA" id="ARBA00022737"/>
    </source>
</evidence>
<dbReference type="InterPro" id="IPR011990">
    <property type="entry name" value="TPR-like_helical_dom_sf"/>
</dbReference>
<accession>A0A4R0PC80</accession>
<evidence type="ECO:0000256" key="3">
    <source>
        <dbReference type="ARBA" id="ARBA00022748"/>
    </source>
</evidence>
<keyword evidence="5" id="KW-0812">Transmembrane</keyword>
<comment type="subcellular location">
    <subcellularLocation>
        <location evidence="1">Cell envelope</location>
    </subcellularLocation>
</comment>
<feature type="signal peptide" evidence="6">
    <location>
        <begin position="1"/>
        <end position="30"/>
    </location>
</feature>
<dbReference type="AlphaFoldDB" id="A0A4R0PC80"/>
<dbReference type="InterPro" id="IPR051263">
    <property type="entry name" value="C-type_cytochrome_biogenesis"/>
</dbReference>
<evidence type="ECO:0000256" key="6">
    <source>
        <dbReference type="SAM" id="SignalP"/>
    </source>
</evidence>
<organism evidence="8 9">
    <name type="scientific">Oricola cellulosilytica</name>
    <dbReference type="NCBI Taxonomy" id="1429082"/>
    <lineage>
        <taxon>Bacteria</taxon>
        <taxon>Pseudomonadati</taxon>
        <taxon>Pseudomonadota</taxon>
        <taxon>Alphaproteobacteria</taxon>
        <taxon>Hyphomicrobiales</taxon>
        <taxon>Ahrensiaceae</taxon>
        <taxon>Oricola</taxon>
    </lineage>
</organism>
<keyword evidence="5" id="KW-1133">Transmembrane helix</keyword>
<comment type="caution">
    <text evidence="8">The sequence shown here is derived from an EMBL/GenBank/DDBJ whole genome shotgun (WGS) entry which is preliminary data.</text>
</comment>
<dbReference type="EMBL" id="SJST01000003">
    <property type="protein sequence ID" value="TCD14133.1"/>
    <property type="molecule type" value="Genomic_DNA"/>
</dbReference>
<dbReference type="GO" id="GO:0017004">
    <property type="term" value="P:cytochrome complex assembly"/>
    <property type="evidence" value="ECO:0007669"/>
    <property type="project" value="UniProtKB-KW"/>
</dbReference>
<evidence type="ECO:0000313" key="8">
    <source>
        <dbReference type="EMBL" id="TCD14133.1"/>
    </source>
</evidence>
<keyword evidence="3" id="KW-0201">Cytochrome c-type biogenesis</keyword>
<proteinExistence type="predicted"/>
<dbReference type="NCBIfam" id="TIGR03142">
    <property type="entry name" value="cytochro_ccmI"/>
    <property type="match status" value="1"/>
</dbReference>
<feature type="chain" id="PRO_5020488156" evidence="6">
    <location>
        <begin position="31"/>
        <end position="393"/>
    </location>
</feature>
<evidence type="ECO:0000256" key="4">
    <source>
        <dbReference type="ARBA" id="ARBA00022803"/>
    </source>
</evidence>
<dbReference type="InterPro" id="IPR017560">
    <property type="entry name" value="Cyt_c_biogenesis_CcmI"/>
</dbReference>
<evidence type="ECO:0000259" key="7">
    <source>
        <dbReference type="Pfam" id="PF23914"/>
    </source>
</evidence>
<dbReference type="PANTHER" id="PTHR47870:SF1">
    <property type="entry name" value="CYTOCHROME C-TYPE BIOGENESIS PROTEIN CCMH"/>
    <property type="match status" value="1"/>
</dbReference>
<feature type="domain" description="Cytochrome c-type biogenesis protein H TPR" evidence="7">
    <location>
        <begin position="131"/>
        <end position="262"/>
    </location>
</feature>
<evidence type="ECO:0000256" key="1">
    <source>
        <dbReference type="ARBA" id="ARBA00004196"/>
    </source>
</evidence>
<evidence type="ECO:0000313" key="9">
    <source>
        <dbReference type="Proteomes" id="UP000291301"/>
    </source>
</evidence>
<keyword evidence="6" id="KW-0732">Signal</keyword>
<evidence type="ECO:0000256" key="5">
    <source>
        <dbReference type="SAM" id="Phobius"/>
    </source>
</evidence>
<keyword evidence="5" id="KW-0472">Membrane</keyword>
<dbReference type="InterPro" id="IPR056413">
    <property type="entry name" value="TPR_CcmH_CycH"/>
</dbReference>
<gene>
    <name evidence="8" type="primary">ccmI</name>
    <name evidence="8" type="ORF">E0D97_08555</name>
</gene>
<sequence length="393" mass="42369">MIFYVSAAILTIVMLLVALAPALRAKPAAAAQDEHLYDLTLYKEQMRELDADIARGAVDAEQGEYARAEIGRRILAVEDAMRSSHRHAAWKGRGLAVALALFVPAAAALLYGGFGTPGMKAQPLLARIEEERARQAAAQTAQGVEISRLVKQAEDQLALTPDDGRGWAVLAPMYLRLGRPWDARNAYERAIDLLGETAERQSGLAQAHYMLASGSMNTAARAAVARALELDPTDSRARFFATLGFAESGRMNDAVKGWRELAADTTAAPEWRAGAANALRQFDTAVAAAPQADIAAPALDEETVREGQAMDAEDRQAMIASMVERLDAKLRENPDDLAGWQRLIRSYAVLGRIADAEAAIVRASEAFEEDAPKKEVIEEFAATLGLTTGAIDQ</sequence>
<keyword evidence="9" id="KW-1185">Reference proteome</keyword>
<name>A0A4R0PC80_9HYPH</name>
<dbReference type="Gene3D" id="1.25.40.10">
    <property type="entry name" value="Tetratricopeptide repeat domain"/>
    <property type="match status" value="2"/>
</dbReference>
<keyword evidence="4" id="KW-0802">TPR repeat</keyword>
<dbReference type="SUPFAM" id="SSF48452">
    <property type="entry name" value="TPR-like"/>
    <property type="match status" value="1"/>
</dbReference>